<gene>
    <name evidence="2" type="ORF">SAMN06296065_106124</name>
</gene>
<dbReference type="SUPFAM" id="SSF51658">
    <property type="entry name" value="Xylose isomerase-like"/>
    <property type="match status" value="1"/>
</dbReference>
<protein>
    <submittedName>
        <fullName evidence="2">Sugar phosphate isomerase/epimerase</fullName>
    </submittedName>
</protein>
<reference evidence="2 3" key="1">
    <citation type="submission" date="2017-05" db="EMBL/GenBank/DDBJ databases">
        <authorList>
            <person name="Varghese N."/>
            <person name="Submissions S."/>
        </authorList>
    </citation>
    <scope>NUCLEOTIDE SEQUENCE [LARGE SCALE GENOMIC DNA]</scope>
    <source>
        <strain evidence="2 3">SM16</strain>
    </source>
</reference>
<dbReference type="InterPro" id="IPR013022">
    <property type="entry name" value="Xyl_isomerase-like_TIM-brl"/>
</dbReference>
<dbReference type="PANTHER" id="PTHR12110">
    <property type="entry name" value="HYDROXYPYRUVATE ISOMERASE"/>
    <property type="match status" value="1"/>
</dbReference>
<dbReference type="Pfam" id="PF01261">
    <property type="entry name" value="AP_endonuc_2"/>
    <property type="match status" value="1"/>
</dbReference>
<comment type="caution">
    <text evidence="2">The sequence shown here is derived from an EMBL/GenBank/DDBJ whole genome shotgun (WGS) entry which is preliminary data.</text>
</comment>
<proteinExistence type="predicted"/>
<keyword evidence="2" id="KW-0413">Isomerase</keyword>
<sequence>MTAFYVYTAANHLGEVVISRETPFVLSLHQLTALDASPVRLVELAGDAGCRHVCIFTFVPEAAQGRYPLVTAGDAPELRRRMADAGVSLCNLEVFPLDGKEDHDAFARALDVGAALGATKATAHVHDVTGLAEAADRFGAFCDLAADRGIVAGLEFMGFSAIRDIAAAAQVVRSAGRGNLACDVLHLFRNGGGVADVAANADLIGYVQLCDGPMLRPPEEWWAEAVRMRQLPGDGELPLVDLVSAVRKDTVIEIEVPRFDDAKAGVSDAERVARAVEATRAVLRQAPVR</sequence>
<feature type="domain" description="Xylose isomerase-like TIM barrel" evidence="1">
    <location>
        <begin position="43"/>
        <end position="267"/>
    </location>
</feature>
<dbReference type="PANTHER" id="PTHR12110:SF48">
    <property type="entry name" value="BLL3656 PROTEIN"/>
    <property type="match status" value="1"/>
</dbReference>
<dbReference type="InterPro" id="IPR036237">
    <property type="entry name" value="Xyl_isomerase-like_sf"/>
</dbReference>
<organism evidence="2 3">
    <name type="scientific">Novosphingobium panipatense</name>
    <dbReference type="NCBI Taxonomy" id="428991"/>
    <lineage>
        <taxon>Bacteria</taxon>
        <taxon>Pseudomonadati</taxon>
        <taxon>Pseudomonadota</taxon>
        <taxon>Alphaproteobacteria</taxon>
        <taxon>Sphingomonadales</taxon>
        <taxon>Sphingomonadaceae</taxon>
        <taxon>Novosphingobium</taxon>
    </lineage>
</organism>
<name>A0ABY1QIR8_9SPHN</name>
<evidence type="ECO:0000313" key="3">
    <source>
        <dbReference type="Proteomes" id="UP001157910"/>
    </source>
</evidence>
<dbReference type="EMBL" id="FXUI01000006">
    <property type="protein sequence ID" value="SMP72116.1"/>
    <property type="molecule type" value="Genomic_DNA"/>
</dbReference>
<dbReference type="Gene3D" id="3.20.20.150">
    <property type="entry name" value="Divalent-metal-dependent TIM barrel enzymes"/>
    <property type="match status" value="1"/>
</dbReference>
<dbReference type="Proteomes" id="UP001157910">
    <property type="component" value="Unassembled WGS sequence"/>
</dbReference>
<dbReference type="GO" id="GO:0016853">
    <property type="term" value="F:isomerase activity"/>
    <property type="evidence" value="ECO:0007669"/>
    <property type="project" value="UniProtKB-KW"/>
</dbReference>
<evidence type="ECO:0000313" key="2">
    <source>
        <dbReference type="EMBL" id="SMP72116.1"/>
    </source>
</evidence>
<evidence type="ECO:0000259" key="1">
    <source>
        <dbReference type="Pfam" id="PF01261"/>
    </source>
</evidence>
<dbReference type="InterPro" id="IPR050312">
    <property type="entry name" value="IolE/XylAMocC-like"/>
</dbReference>
<accession>A0ABY1QIR8</accession>
<dbReference type="RefSeq" id="WP_283406340.1">
    <property type="nucleotide sequence ID" value="NZ_FXUI01000006.1"/>
</dbReference>
<keyword evidence="3" id="KW-1185">Reference proteome</keyword>